<dbReference type="Proteomes" id="UP000266861">
    <property type="component" value="Unassembled WGS sequence"/>
</dbReference>
<name>A0A397JD98_9GLOM</name>
<protein>
    <submittedName>
        <fullName evidence="2">Uncharacterized protein</fullName>
    </submittedName>
</protein>
<dbReference type="AlphaFoldDB" id="A0A397JD98"/>
<sequence>MDTNYFDNILETDKSFTHIPIPDQLATSLEDNNSSDEEDSSKWETDSESLIDENIKHENEREILQTEYENEREILQIENNNLKPCAVIDYIDDTDTVEQAEGQLENLGKNCSEHSWSLVGKNLQIACISQRSCPALQKFDSIIIQSQSFVNSRYICCKCYEKFGGHFYQHPGTGRKFIDCIKEGKHDQDITNSLLLFSTWIKQVAYSNDINLKNKTLSLITPTLQILKKDQFNFNFQNPPSLFTIQTIFKFYKINLNEKISWNHKECYDLGTGRKFIDCIKEGKHDQDITNSLLLFSTWIKQVAYSNDINLKNKTLSLITPTLQILKKDQFNFNFQNPPSLFTIQTIFKFYKINLNEKISWNHKECYDLGKKMANILLREKKQIISQKLQLEEPKSLLEFYKALPFQLIQFFEGLIQTFLEKLNNNANQKQQERKKENYYFKNLNKKKIQKIVIFITSIIVSLGFKGTKIWLIRMLASLCQKPHLLSSLYKVLLSIGAIDHTKRWEYILEKNRIDAAEPTLRLLKGSNIWNACVIDNIDIKEKTFSYGNIYDVTRSSVHATLRLVFQFQLPIDITSISNNIIELNEESQLFGYNQISNEIINTLKNILKESLNISKNPDLFFSRETNIEIINQKIIDTYKIGSKCIPAHLVILEAGGNPNNDMEIFEACEKYYKDFGINDESEIDIFCDQALFQRVLKYHNNKPQIKPLLGQWHASKDMCNTLLTIFSSYGIYNLASELGVNFLDKLEQVVDYRSTCQVLDLIWLAVGCAVQIFVEKNDITNVFNSKNDILKVWFHFFIWGGLWKGHRAGIRTGDIKLQIQCFSAFLPLFPVAGKLNYAHSSVHFLSILAKYPRLQFLMNYAGSVNLTRDGHYFAFDEALETFGVKFIKENMTGNIVSEDNLKRHIKSAQSEKERMDLLFSEFIEDNVTSKMDRAVKNRHEVLWNLIDKLVEAFQVNNHELFQNCPECTLLGFQRLYKCYETGKQCLTKIFRQEILKLETIDTTGRRSKDVIVSKVTTLKKAEKEQKQLKKKQKQTVKETEKRPYNNQPHLYLAHEPQPKRTNIGRHQITQEELAIINPLVNIVPTEEQISLALQALINVSEHWTKKKLRDHLSYRNRKGNQE</sequence>
<feature type="region of interest" description="Disordered" evidence="1">
    <location>
        <begin position="24"/>
        <end position="50"/>
    </location>
</feature>
<dbReference type="EMBL" id="PQFF01000049">
    <property type="protein sequence ID" value="RHZ86309.1"/>
    <property type="molecule type" value="Genomic_DNA"/>
</dbReference>
<comment type="caution">
    <text evidence="2">The sequence shown here is derived from an EMBL/GenBank/DDBJ whole genome shotgun (WGS) entry which is preliminary data.</text>
</comment>
<gene>
    <name evidence="2" type="ORF">Glove_52g28</name>
</gene>
<organism evidence="2 3">
    <name type="scientific">Diversispora epigaea</name>
    <dbReference type="NCBI Taxonomy" id="1348612"/>
    <lineage>
        <taxon>Eukaryota</taxon>
        <taxon>Fungi</taxon>
        <taxon>Fungi incertae sedis</taxon>
        <taxon>Mucoromycota</taxon>
        <taxon>Glomeromycotina</taxon>
        <taxon>Glomeromycetes</taxon>
        <taxon>Diversisporales</taxon>
        <taxon>Diversisporaceae</taxon>
        <taxon>Diversispora</taxon>
    </lineage>
</organism>
<evidence type="ECO:0000313" key="2">
    <source>
        <dbReference type="EMBL" id="RHZ86309.1"/>
    </source>
</evidence>
<evidence type="ECO:0000256" key="1">
    <source>
        <dbReference type="SAM" id="MobiDB-lite"/>
    </source>
</evidence>
<accession>A0A397JD98</accession>
<evidence type="ECO:0000313" key="3">
    <source>
        <dbReference type="Proteomes" id="UP000266861"/>
    </source>
</evidence>
<keyword evidence="3" id="KW-1185">Reference proteome</keyword>
<reference evidence="2 3" key="1">
    <citation type="submission" date="2018-08" db="EMBL/GenBank/DDBJ databases">
        <title>Genome and evolution of the arbuscular mycorrhizal fungus Diversispora epigaea (formerly Glomus versiforme) and its bacterial endosymbionts.</title>
        <authorList>
            <person name="Sun X."/>
            <person name="Fei Z."/>
            <person name="Harrison M."/>
        </authorList>
    </citation>
    <scope>NUCLEOTIDE SEQUENCE [LARGE SCALE GENOMIC DNA]</scope>
    <source>
        <strain evidence="2 3">IT104</strain>
    </source>
</reference>
<feature type="region of interest" description="Disordered" evidence="1">
    <location>
        <begin position="1023"/>
        <end position="1048"/>
    </location>
</feature>
<proteinExistence type="predicted"/>